<evidence type="ECO:0000256" key="1">
    <source>
        <dbReference type="ARBA" id="ARBA00005232"/>
    </source>
</evidence>
<reference evidence="6 7" key="1">
    <citation type="journal article" date="2017" name="Genome Announc.">
        <title>Draft Genome Sequence of Romboutsia weinsteinii sp. nov. Strain CCRI-19649(T) Isolated from Surface Water.</title>
        <authorList>
            <person name="Maheux A.F."/>
            <person name="Boudreau D.K."/>
            <person name="Berube E."/>
            <person name="Boissinot M."/>
            <person name="Cantin P."/>
            <person name="Raymond F."/>
            <person name="Corbeil J."/>
            <person name="Omar R.F."/>
            <person name="Bergeron M.G."/>
        </authorList>
    </citation>
    <scope>NUCLEOTIDE SEQUENCE [LARGE SCALE GENOMIC DNA]</scope>
    <source>
        <strain evidence="6 7">CCRI-19649</strain>
    </source>
</reference>
<feature type="active site" description="Proton acceptor" evidence="4">
    <location>
        <position position="316"/>
    </location>
</feature>
<dbReference type="GO" id="GO:0016746">
    <property type="term" value="F:acyltransferase activity"/>
    <property type="evidence" value="ECO:0007669"/>
    <property type="project" value="UniProtKB-KW"/>
</dbReference>
<evidence type="ECO:0000259" key="5">
    <source>
        <dbReference type="Pfam" id="PF00755"/>
    </source>
</evidence>
<dbReference type="Proteomes" id="UP000215694">
    <property type="component" value="Unassembled WGS sequence"/>
</dbReference>
<proteinExistence type="inferred from homology"/>
<dbReference type="InterPro" id="IPR000542">
    <property type="entry name" value="Carn_acyl_trans"/>
</dbReference>
<sequence>MKKMGEIQMKEMLKYQDELQALPIPELNETLVKYLQWVKPLLSEEELKKTVDVVKEFGKEQGEGERLHRKLLEYKSTIEENKSWLFPMWDEMYLSGRGSIIPDISFCALLNNDGYRDKYTLEEILGKVAYTTTGIYHQISDGTLPVDKIKGNSICMEQYLRLFKSMRIANTDVDDFYVGQLAKENNYCIVYNKNNIYKVILTDSNGDRINPNSLAKAIEFITSKDEEEEYNPFLYTATERNSAKNILDKILVCEENIRNFEEVKNALFVICIDDAAKGQKETTQDLLLSDGSNRCFDKTIQFIINKNKEIGANIEHTGYDGSTAFSILERVNHELESEVLSSDCDDRYVLPRKLNFALTDEVKELLNKAKKEQEQKSKDYHLSLEYFNEFGGNKAKELKVSPDAYFHIALQVAQYKTFGKIRSTYEPVAVRNFRQGRTECARSSSLEKAEFAKSFNEKTTSRSELYDLLQKAASSHVDRIRECQTGHGVERHLFGLAQMQAKFGQELDICELPKLFTDKGYKELKTDFISTSAVGGEYIRYCAFGPQTETGFGIFYTICKDKIAINLAAKAEQKSKAEEFVSNLMSAFTEIKDFIEDLETNKVPAID</sequence>
<dbReference type="SUPFAM" id="SSF52777">
    <property type="entry name" value="CoA-dependent acyltransferases"/>
    <property type="match status" value="2"/>
</dbReference>
<dbReference type="InterPro" id="IPR042231">
    <property type="entry name" value="Cho/carn_acyl_trans_2"/>
</dbReference>
<comment type="similarity">
    <text evidence="1">Belongs to the carnitine/choline acetyltransferase family.</text>
</comment>
<dbReference type="InterPro" id="IPR023213">
    <property type="entry name" value="CAT-like_dom_sf"/>
</dbReference>
<gene>
    <name evidence="6" type="ORF">CHL78_014515</name>
</gene>
<evidence type="ECO:0000313" key="7">
    <source>
        <dbReference type="Proteomes" id="UP000215694"/>
    </source>
</evidence>
<protein>
    <submittedName>
        <fullName evidence="6">Choline/carnitine O-acyltransferase</fullName>
    </submittedName>
</protein>
<evidence type="ECO:0000256" key="3">
    <source>
        <dbReference type="ARBA" id="ARBA00023315"/>
    </source>
</evidence>
<dbReference type="PANTHER" id="PTHR22589">
    <property type="entry name" value="CARNITINE O-ACYLTRANSFERASE"/>
    <property type="match status" value="1"/>
</dbReference>
<comment type="caution">
    <text evidence="6">The sequence shown here is derived from an EMBL/GenBank/DDBJ whole genome shotgun (WGS) entry which is preliminary data.</text>
</comment>
<name>A0A371J0D3_9FIRM</name>
<accession>A0A371J0D3</accession>
<feature type="domain" description="Choline/carnitine acyltransferase" evidence="5">
    <location>
        <begin position="22"/>
        <end position="584"/>
    </location>
</feature>
<dbReference type="Gene3D" id="3.30.559.10">
    <property type="entry name" value="Chloramphenicol acetyltransferase-like domain"/>
    <property type="match status" value="1"/>
</dbReference>
<keyword evidence="2 6" id="KW-0808">Transferase</keyword>
<keyword evidence="7" id="KW-1185">Reference proteome</keyword>
<dbReference type="InterPro" id="IPR039551">
    <property type="entry name" value="Cho/carn_acyl_trans"/>
</dbReference>
<dbReference type="Pfam" id="PF00755">
    <property type="entry name" value="Carn_acyltransf"/>
    <property type="match status" value="1"/>
</dbReference>
<organism evidence="6 7">
    <name type="scientific">Romboutsia weinsteinii</name>
    <dbReference type="NCBI Taxonomy" id="2020949"/>
    <lineage>
        <taxon>Bacteria</taxon>
        <taxon>Bacillati</taxon>
        <taxon>Bacillota</taxon>
        <taxon>Clostridia</taxon>
        <taxon>Peptostreptococcales</taxon>
        <taxon>Peptostreptococcaceae</taxon>
        <taxon>Romboutsia</taxon>
    </lineage>
</organism>
<dbReference type="AlphaFoldDB" id="A0A371J0D3"/>
<dbReference type="Gene3D" id="3.30.559.70">
    <property type="entry name" value="Choline/Carnitine o-acyltransferase, domain 2"/>
    <property type="match status" value="1"/>
</dbReference>
<dbReference type="EMBL" id="NOJY02000032">
    <property type="protein sequence ID" value="RDY26229.1"/>
    <property type="molecule type" value="Genomic_DNA"/>
</dbReference>
<evidence type="ECO:0000313" key="6">
    <source>
        <dbReference type="EMBL" id="RDY26229.1"/>
    </source>
</evidence>
<evidence type="ECO:0000256" key="4">
    <source>
        <dbReference type="PIRSR" id="PIRSR600542-1"/>
    </source>
</evidence>
<keyword evidence="3 6" id="KW-0012">Acyltransferase</keyword>
<evidence type="ECO:0000256" key="2">
    <source>
        <dbReference type="ARBA" id="ARBA00022679"/>
    </source>
</evidence>